<dbReference type="InterPro" id="IPR050493">
    <property type="entry name" value="FAD-dep_Monooxygenase_BioMet"/>
</dbReference>
<evidence type="ECO:0000256" key="1">
    <source>
        <dbReference type="ARBA" id="ARBA00023002"/>
    </source>
</evidence>
<dbReference type="Proteomes" id="UP001295423">
    <property type="component" value="Unassembled WGS sequence"/>
</dbReference>
<feature type="region of interest" description="Disordered" evidence="3">
    <location>
        <begin position="1"/>
        <end position="47"/>
    </location>
</feature>
<dbReference type="Pfam" id="PF01494">
    <property type="entry name" value="FAD_binding_3"/>
    <property type="match status" value="1"/>
</dbReference>
<sequence length="498" mass="55735">MKWRKNQLTQQQKEEQQQQNITMTKEESSFDDTATSSDNNLSSEETTTRPNIVITGAGIVGLVLALAIKKNVGVTPEIYEQSGAFDDGVGNGIGMYPNGLRVIRSISPDLLKKIQQAGYPYLIRRWEKHDGTEIATASESALTDDEELQPLGIRRWKLQKILFDEAVKQGIPIYFRKKVVGIETTTGNQNTISFDDNSKCQASLVLAADGANSPIRNQMLDKLRKEQDPNDPDAEPISELVYTGTTCLYGTAKIPRAERGICFPSSLTTKCHGCFYPTGPDEQCFQFHIPTDPQKYSMAAGWRALQHGLDKAECHELAQDLELDGWDHKYLEPLFQVEQAIKVPFFVLNPPLKSFSYGRIALVGDSAHPPVPYLGQGAQQGLEDAGTLSLILKDMCMDRYGVLNMIHVDEALKTYSSIRVPRTTEILNNSHRWGGVQQLRADSERLGKAKEENIRRDVFFHESIQQILPGVSYNYEEDVANILKKKPLLSVPEATVWC</sequence>
<dbReference type="PANTHER" id="PTHR13789">
    <property type="entry name" value="MONOOXYGENASE"/>
    <property type="match status" value="1"/>
</dbReference>
<dbReference type="EMBL" id="CAKOGP040001869">
    <property type="protein sequence ID" value="CAJ1954767.1"/>
    <property type="molecule type" value="Genomic_DNA"/>
</dbReference>
<dbReference type="InterPro" id="IPR002938">
    <property type="entry name" value="FAD-bd"/>
</dbReference>
<keyword evidence="2" id="KW-0503">Monooxygenase</keyword>
<protein>
    <recommendedName>
        <fullName evidence="4">FAD-binding domain-containing protein</fullName>
    </recommendedName>
</protein>
<dbReference type="PANTHER" id="PTHR13789:SF309">
    <property type="entry name" value="PUTATIVE (AFU_ORTHOLOGUE AFUA_6G14510)-RELATED"/>
    <property type="match status" value="1"/>
</dbReference>
<proteinExistence type="predicted"/>
<dbReference type="AlphaFoldDB" id="A0AAD2FWS4"/>
<dbReference type="PRINTS" id="PR00420">
    <property type="entry name" value="RNGMNOXGNASE"/>
</dbReference>
<dbReference type="SUPFAM" id="SSF51905">
    <property type="entry name" value="FAD/NAD(P)-binding domain"/>
    <property type="match status" value="1"/>
</dbReference>
<feature type="domain" description="FAD-binding" evidence="4">
    <location>
        <begin position="52"/>
        <end position="219"/>
    </location>
</feature>
<dbReference type="GO" id="GO:0004497">
    <property type="term" value="F:monooxygenase activity"/>
    <property type="evidence" value="ECO:0007669"/>
    <property type="project" value="UniProtKB-KW"/>
</dbReference>
<keyword evidence="1" id="KW-0560">Oxidoreductase</keyword>
<name>A0AAD2FWS4_9STRA</name>
<evidence type="ECO:0000313" key="6">
    <source>
        <dbReference type="Proteomes" id="UP001295423"/>
    </source>
</evidence>
<evidence type="ECO:0000256" key="3">
    <source>
        <dbReference type="SAM" id="MobiDB-lite"/>
    </source>
</evidence>
<evidence type="ECO:0000259" key="4">
    <source>
        <dbReference type="Pfam" id="PF01494"/>
    </source>
</evidence>
<gene>
    <name evidence="5" type="ORF">CYCCA115_LOCUS15359</name>
</gene>
<reference evidence="5" key="1">
    <citation type="submission" date="2023-08" db="EMBL/GenBank/DDBJ databases">
        <authorList>
            <person name="Audoor S."/>
            <person name="Bilcke G."/>
        </authorList>
    </citation>
    <scope>NUCLEOTIDE SEQUENCE</scope>
</reference>
<accession>A0AAD2FWS4</accession>
<evidence type="ECO:0000313" key="5">
    <source>
        <dbReference type="EMBL" id="CAJ1954767.1"/>
    </source>
</evidence>
<dbReference type="Gene3D" id="3.50.50.60">
    <property type="entry name" value="FAD/NAD(P)-binding domain"/>
    <property type="match status" value="1"/>
</dbReference>
<dbReference type="GO" id="GO:0071949">
    <property type="term" value="F:FAD binding"/>
    <property type="evidence" value="ECO:0007669"/>
    <property type="project" value="InterPro"/>
</dbReference>
<keyword evidence="6" id="KW-1185">Reference proteome</keyword>
<feature type="compositionally biased region" description="Polar residues" evidence="3">
    <location>
        <begin position="31"/>
        <end position="47"/>
    </location>
</feature>
<dbReference type="InterPro" id="IPR036188">
    <property type="entry name" value="FAD/NAD-bd_sf"/>
</dbReference>
<evidence type="ECO:0000256" key="2">
    <source>
        <dbReference type="ARBA" id="ARBA00023033"/>
    </source>
</evidence>
<organism evidence="5 6">
    <name type="scientific">Cylindrotheca closterium</name>
    <dbReference type="NCBI Taxonomy" id="2856"/>
    <lineage>
        <taxon>Eukaryota</taxon>
        <taxon>Sar</taxon>
        <taxon>Stramenopiles</taxon>
        <taxon>Ochrophyta</taxon>
        <taxon>Bacillariophyta</taxon>
        <taxon>Bacillariophyceae</taxon>
        <taxon>Bacillariophycidae</taxon>
        <taxon>Bacillariales</taxon>
        <taxon>Bacillariaceae</taxon>
        <taxon>Cylindrotheca</taxon>
    </lineage>
</organism>
<comment type="caution">
    <text evidence="5">The sequence shown here is derived from an EMBL/GenBank/DDBJ whole genome shotgun (WGS) entry which is preliminary data.</text>
</comment>
<feature type="compositionally biased region" description="Low complexity" evidence="3">
    <location>
        <begin position="1"/>
        <end position="11"/>
    </location>
</feature>